<dbReference type="Proteomes" id="UP000664859">
    <property type="component" value="Unassembled WGS sequence"/>
</dbReference>
<gene>
    <name evidence="1" type="ORF">JKP88DRAFT_348564</name>
</gene>
<organism evidence="1 2">
    <name type="scientific">Tribonema minus</name>
    <dbReference type="NCBI Taxonomy" id="303371"/>
    <lineage>
        <taxon>Eukaryota</taxon>
        <taxon>Sar</taxon>
        <taxon>Stramenopiles</taxon>
        <taxon>Ochrophyta</taxon>
        <taxon>PX clade</taxon>
        <taxon>Xanthophyceae</taxon>
        <taxon>Tribonematales</taxon>
        <taxon>Tribonemataceae</taxon>
        <taxon>Tribonema</taxon>
    </lineage>
</organism>
<keyword evidence="2" id="KW-1185">Reference proteome</keyword>
<dbReference type="OrthoDB" id="40297at2759"/>
<dbReference type="InterPro" id="IPR029069">
    <property type="entry name" value="HotDog_dom_sf"/>
</dbReference>
<comment type="caution">
    <text evidence="1">The sequence shown here is derived from an EMBL/GenBank/DDBJ whole genome shotgun (WGS) entry which is preliminary data.</text>
</comment>
<evidence type="ECO:0000313" key="2">
    <source>
        <dbReference type="Proteomes" id="UP000664859"/>
    </source>
</evidence>
<reference evidence="1" key="1">
    <citation type="submission" date="2021-02" db="EMBL/GenBank/DDBJ databases">
        <title>First Annotated Genome of the Yellow-green Alga Tribonema minus.</title>
        <authorList>
            <person name="Mahan K.M."/>
        </authorList>
    </citation>
    <scope>NUCLEOTIDE SEQUENCE</scope>
    <source>
        <strain evidence="1">UTEX B ZZ1240</strain>
    </source>
</reference>
<dbReference type="Gene3D" id="3.10.129.10">
    <property type="entry name" value="Hotdog Thioesterase"/>
    <property type="match status" value="1"/>
</dbReference>
<name>A0A835YXT0_9STRA</name>
<accession>A0A835YXT0</accession>
<evidence type="ECO:0000313" key="1">
    <source>
        <dbReference type="EMBL" id="KAG5183722.1"/>
    </source>
</evidence>
<dbReference type="SUPFAM" id="SSF54637">
    <property type="entry name" value="Thioesterase/thiol ester dehydrase-isomerase"/>
    <property type="match status" value="1"/>
</dbReference>
<protein>
    <submittedName>
        <fullName evidence="1">Uncharacterized protein</fullName>
    </submittedName>
</protein>
<dbReference type="AlphaFoldDB" id="A0A835YXT0"/>
<dbReference type="EMBL" id="JAFCMP010000190">
    <property type="protein sequence ID" value="KAG5183722.1"/>
    <property type="molecule type" value="Genomic_DNA"/>
</dbReference>
<sequence length="279" mass="30910">MSHADAAVVQVAYHHGQYLFPGFAGDTFTKTFRINGLRSIKATSGQMTAYGIICEVINQHGRVCFVAEKTLLFPWKIPPSEATAEPQPPRQQTLKEHFINQSEKLLALGGTSLSRLRAGQLSMALSSLGRLNHDRHYNTVKYSGDELMIPGGLVYALSTAATARDLHEILHEELVNCNFINPLRPGDVMGCISYISAAETHVNGVLERLTVKTIGIKGMDVRDLKGQPLPLALFTTPKLRTKRVEEICAKECPELSKRIVVISERTIMRQAPKTDMFLL</sequence>
<proteinExistence type="predicted"/>